<keyword evidence="1" id="KW-0812">Transmembrane</keyword>
<feature type="transmembrane region" description="Helical" evidence="1">
    <location>
        <begin position="201"/>
        <end position="224"/>
    </location>
</feature>
<keyword evidence="1" id="KW-1133">Transmembrane helix</keyword>
<accession>A0A560WD12</accession>
<feature type="transmembrane region" description="Helical" evidence="1">
    <location>
        <begin position="109"/>
        <end position="131"/>
    </location>
</feature>
<dbReference type="Pfam" id="PF04657">
    <property type="entry name" value="DMT_YdcZ"/>
    <property type="match status" value="2"/>
</dbReference>
<dbReference type="RefSeq" id="WP_281290044.1">
    <property type="nucleotide sequence ID" value="NZ_BAAAYT010000007.1"/>
</dbReference>
<dbReference type="Proteomes" id="UP000315628">
    <property type="component" value="Unassembled WGS sequence"/>
</dbReference>
<feature type="transmembrane region" description="Helical" evidence="1">
    <location>
        <begin position="236"/>
        <end position="256"/>
    </location>
</feature>
<comment type="caution">
    <text evidence="2">The sequence shown here is derived from an EMBL/GenBank/DDBJ whole genome shotgun (WGS) entry which is preliminary data.</text>
</comment>
<feature type="transmembrane region" description="Helical" evidence="1">
    <location>
        <begin position="263"/>
        <end position="281"/>
    </location>
</feature>
<protein>
    <submittedName>
        <fullName evidence="2">Transporter family-2 protein</fullName>
    </submittedName>
</protein>
<keyword evidence="1" id="KW-0472">Membrane</keyword>
<feature type="transmembrane region" description="Helical" evidence="1">
    <location>
        <begin position="143"/>
        <end position="165"/>
    </location>
</feature>
<dbReference type="EMBL" id="VIUW01000002">
    <property type="protein sequence ID" value="TWD15518.1"/>
    <property type="molecule type" value="Genomic_DNA"/>
</dbReference>
<sequence>MPTDDHGGGQHALALGLACLGGMLTTLQARMNGELSAVIEAPIQAAVYSFGSGLALLALLALIPRVRAGIGRIAAALRDGRLRWWQCLGGLGGGLFVAIQTYAVPLVGVAIFTVATVAGQTGNALMVDRFGIGPGGRRPVQPVRVLAAAVAVGGVAITVSGSLGADGVSPLPIVLALLAGGGVALQQGVNGRVNVQSKQVLATTGQNFLVGTTFLVLLALAQYAKGAYRPTDFDGLPWWAWWGGLVGIGFIAIAAWAVAHVGVLLFGLALLTGQLGSALLIDSLWPTAGHEVTLVMVLGVLVTFAAAALAGWAARPRRGRERRRRYAPTQAG</sequence>
<feature type="transmembrane region" description="Helical" evidence="1">
    <location>
        <begin position="171"/>
        <end position="189"/>
    </location>
</feature>
<feature type="transmembrane region" description="Helical" evidence="1">
    <location>
        <begin position="12"/>
        <end position="31"/>
    </location>
</feature>
<gene>
    <name evidence="2" type="ORF">FB557_1031</name>
</gene>
<evidence type="ECO:0000256" key="1">
    <source>
        <dbReference type="SAM" id="Phobius"/>
    </source>
</evidence>
<name>A0A560WD12_9MICO</name>
<feature type="transmembrane region" description="Helical" evidence="1">
    <location>
        <begin position="43"/>
        <end position="63"/>
    </location>
</feature>
<keyword evidence="3" id="KW-1185">Reference proteome</keyword>
<proteinExistence type="predicted"/>
<feature type="transmembrane region" description="Helical" evidence="1">
    <location>
        <begin position="84"/>
        <end position="103"/>
    </location>
</feature>
<evidence type="ECO:0000313" key="3">
    <source>
        <dbReference type="Proteomes" id="UP000315628"/>
    </source>
</evidence>
<dbReference type="AlphaFoldDB" id="A0A560WD12"/>
<reference evidence="2 3" key="1">
    <citation type="submission" date="2019-06" db="EMBL/GenBank/DDBJ databases">
        <title>Sequencing the genomes of 1000 actinobacteria strains.</title>
        <authorList>
            <person name="Klenk H.-P."/>
        </authorList>
    </citation>
    <scope>NUCLEOTIDE SEQUENCE [LARGE SCALE GENOMIC DNA]</scope>
    <source>
        <strain evidence="2 3">DSM 18935</strain>
    </source>
</reference>
<dbReference type="InterPro" id="IPR006750">
    <property type="entry name" value="YdcZ"/>
</dbReference>
<evidence type="ECO:0000313" key="2">
    <source>
        <dbReference type="EMBL" id="TWD15518.1"/>
    </source>
</evidence>
<organism evidence="2 3">
    <name type="scientific">Marihabitans asiaticum</name>
    <dbReference type="NCBI Taxonomy" id="415218"/>
    <lineage>
        <taxon>Bacteria</taxon>
        <taxon>Bacillati</taxon>
        <taxon>Actinomycetota</taxon>
        <taxon>Actinomycetes</taxon>
        <taxon>Micrococcales</taxon>
        <taxon>Intrasporangiaceae</taxon>
        <taxon>Marihabitans</taxon>
    </lineage>
</organism>
<dbReference type="PANTHER" id="PTHR34821:SF2">
    <property type="entry name" value="INNER MEMBRANE PROTEIN YDCZ"/>
    <property type="match status" value="1"/>
</dbReference>
<feature type="transmembrane region" description="Helical" evidence="1">
    <location>
        <begin position="293"/>
        <end position="314"/>
    </location>
</feature>
<dbReference type="GO" id="GO:0005886">
    <property type="term" value="C:plasma membrane"/>
    <property type="evidence" value="ECO:0007669"/>
    <property type="project" value="TreeGrafter"/>
</dbReference>
<dbReference type="PANTHER" id="PTHR34821">
    <property type="entry name" value="INNER MEMBRANE PROTEIN YDCZ"/>
    <property type="match status" value="1"/>
</dbReference>